<comment type="cofactor">
    <cofactor evidence="14">
        <name>heme</name>
        <dbReference type="ChEBI" id="CHEBI:30413"/>
    </cofactor>
</comment>
<feature type="binding site" evidence="13">
    <location>
        <position position="661"/>
    </location>
    <ligand>
        <name>Zn(2+)</name>
        <dbReference type="ChEBI" id="CHEBI:29105"/>
    </ligand>
</feature>
<evidence type="ECO:0000313" key="15">
    <source>
        <dbReference type="EMBL" id="KAF2962952.1"/>
    </source>
</evidence>
<evidence type="ECO:0000256" key="2">
    <source>
        <dbReference type="ARBA" id="ARBA00010617"/>
    </source>
</evidence>
<evidence type="ECO:0000256" key="3">
    <source>
        <dbReference type="ARBA" id="ARBA00012925"/>
    </source>
</evidence>
<dbReference type="SUPFAM" id="SSF48264">
    <property type="entry name" value="Cytochrome P450"/>
    <property type="match status" value="1"/>
</dbReference>
<organism evidence="15 16">
    <name type="scientific">Xylaria multiplex</name>
    <dbReference type="NCBI Taxonomy" id="323545"/>
    <lineage>
        <taxon>Eukaryota</taxon>
        <taxon>Fungi</taxon>
        <taxon>Dikarya</taxon>
        <taxon>Ascomycota</taxon>
        <taxon>Pezizomycotina</taxon>
        <taxon>Sordariomycetes</taxon>
        <taxon>Xylariomycetidae</taxon>
        <taxon>Xylariales</taxon>
        <taxon>Xylariaceae</taxon>
        <taxon>Xylaria</taxon>
    </lineage>
</organism>
<evidence type="ECO:0000256" key="6">
    <source>
        <dbReference type="ARBA" id="ARBA00022833"/>
    </source>
</evidence>
<dbReference type="PRINTS" id="PR00385">
    <property type="entry name" value="P450"/>
</dbReference>
<evidence type="ECO:0000256" key="11">
    <source>
        <dbReference type="ARBA" id="ARBA00031969"/>
    </source>
</evidence>
<comment type="cofactor">
    <cofactor evidence="13">
        <name>Zn(2+)</name>
        <dbReference type="ChEBI" id="CHEBI:29105"/>
    </cofactor>
    <text evidence="13">Binds 1 zinc ion per subunit.</text>
</comment>
<dbReference type="PANTHER" id="PTHR46300:SF2">
    <property type="entry name" value="CYTOCHROME P450 MONOOXYGENASE ALNH-RELATED"/>
    <property type="match status" value="1"/>
</dbReference>
<protein>
    <recommendedName>
        <fullName evidence="4">Carbonic anhydrase</fullName>
        <ecNumber evidence="3">4.2.1.1</ecNumber>
    </recommendedName>
    <alternativeName>
        <fullName evidence="11">Carbonate dehydratase</fullName>
    </alternativeName>
</protein>
<evidence type="ECO:0000256" key="14">
    <source>
        <dbReference type="PIRSR" id="PIRSR602401-1"/>
    </source>
</evidence>
<feature type="binding site" description="axial binding residue" evidence="14">
    <location>
        <position position="380"/>
    </location>
    <ligand>
        <name>heme</name>
        <dbReference type="ChEBI" id="CHEBI:30413"/>
    </ligand>
    <ligandPart>
        <name>Fe</name>
        <dbReference type="ChEBI" id="CHEBI:18248"/>
    </ligandPart>
</feature>
<evidence type="ECO:0000256" key="10">
    <source>
        <dbReference type="ARBA" id="ARBA00023239"/>
    </source>
</evidence>
<comment type="catalytic activity">
    <reaction evidence="12">
        <text>hydrogencarbonate + H(+) = CO2 + H2O</text>
        <dbReference type="Rhea" id="RHEA:10748"/>
        <dbReference type="ChEBI" id="CHEBI:15377"/>
        <dbReference type="ChEBI" id="CHEBI:15378"/>
        <dbReference type="ChEBI" id="CHEBI:16526"/>
        <dbReference type="ChEBI" id="CHEBI:17544"/>
        <dbReference type="EC" id="4.2.1.1"/>
    </reaction>
</comment>
<dbReference type="InterPro" id="IPR017972">
    <property type="entry name" value="Cyt_P450_CS"/>
</dbReference>
<evidence type="ECO:0000256" key="13">
    <source>
        <dbReference type="PIRSR" id="PIRSR601765-1"/>
    </source>
</evidence>
<dbReference type="EC" id="4.2.1.1" evidence="3"/>
<sequence>MGLQLGPSTHAVVINSWKAARDLLDQRGAIYSSRPAFPAATIVMPAPGDYHLAILQYGPKWRRERKTVVEFLKKSEMEGRSPIDEAESCQLMYELLVEPERFHEHILRYHGAIMMASVFGTRAKQFIDNSLVKRFFDGQEDWAAIMAPGFIPPYDVLPFLRLVPECIMPWRGWRRKVESVGRNQHALYRDLLSGVRERIAEGRSRECFMKDLLERQEKDGYSDIDLEYMGGVLMEGGSDTTATTFETFLLAMAANPSILKMAQLEVDGLYGSNKMPTETNEAELPFLAACLLEVLRWRPSIASGIPHATTQDDVYEGFLIPANTAVLVNIWGINHDPEAFENPEVFDPTRFLRHPSGFKRDRDENSNRPVWSFGGGRRVCVGQHLAQKSLLLTMAKVVWCFDIEAISPDRIDTSVDGFHAGMLMGPKSWQARFQVRGEDKKCIIKREWKKADAYLKGLRFGIHHHYLADGIPSMPIVHKQPPMIGRIIGGRVGYGFLLSACAKRTLIPTTSTLPVLQHRYCSGNSASNSNSNSNKNNNAIWFNSNDITRSMAPSDISKYLQQTHDRVFDHNRAWATQQKQKDPDFFAKLSAGQSPEYLWIGCSDSRIPAEQISGLGPGEAFIHRNIANLVVNTDLNVMSVIEYAVCHLHVKHIIVCGHYGCGGVKAAMTPKDLGLLNPWLRNIRDVYRIHEKELDSIEDEPTRYNRLVELSVTEQCRNVIKTAAVQQSYAKNQYPVVHGWVFGFEDGLLKDLKINHKEMLESIQKIYNLTEG</sequence>
<dbReference type="OrthoDB" id="1103324at2759"/>
<dbReference type="PRINTS" id="PR00463">
    <property type="entry name" value="EP450I"/>
</dbReference>
<dbReference type="InterPro" id="IPR036396">
    <property type="entry name" value="Cyt_P450_sf"/>
</dbReference>
<evidence type="ECO:0000256" key="9">
    <source>
        <dbReference type="ARBA" id="ARBA00023033"/>
    </source>
</evidence>
<dbReference type="InterPro" id="IPR002401">
    <property type="entry name" value="Cyt_P450_E_grp-I"/>
</dbReference>
<dbReference type="GO" id="GO:0016705">
    <property type="term" value="F:oxidoreductase activity, acting on paired donors, with incorporation or reduction of molecular oxygen"/>
    <property type="evidence" value="ECO:0007669"/>
    <property type="project" value="InterPro"/>
</dbReference>
<name>A0A7C8MF57_9PEZI</name>
<keyword evidence="10" id="KW-0456">Lyase</keyword>
<dbReference type="GO" id="GO:0005506">
    <property type="term" value="F:iron ion binding"/>
    <property type="evidence" value="ECO:0007669"/>
    <property type="project" value="InterPro"/>
</dbReference>
<dbReference type="CDD" id="cd00883">
    <property type="entry name" value="beta_CA_cladeA"/>
    <property type="match status" value="1"/>
</dbReference>
<gene>
    <name evidence="15" type="ORF">GQX73_g10621</name>
</gene>
<dbReference type="Gene3D" id="3.40.1050.10">
    <property type="entry name" value="Carbonic anhydrase"/>
    <property type="match status" value="1"/>
</dbReference>
<keyword evidence="5 13" id="KW-0479">Metal-binding</keyword>
<proteinExistence type="inferred from homology"/>
<keyword evidence="9" id="KW-0503">Monooxygenase</keyword>
<dbReference type="SUPFAM" id="SSF53056">
    <property type="entry name" value="beta-carbonic anhydrase, cab"/>
    <property type="match status" value="1"/>
</dbReference>
<reference evidence="15 16" key="1">
    <citation type="submission" date="2019-12" db="EMBL/GenBank/DDBJ databases">
        <title>Draft genome sequence of the ascomycete Xylaria multiplex DSM 110363.</title>
        <authorList>
            <person name="Buettner E."/>
            <person name="Kellner H."/>
        </authorList>
    </citation>
    <scope>NUCLEOTIDE SEQUENCE [LARGE SCALE GENOMIC DNA]</scope>
    <source>
        <strain evidence="15 16">DSM 110363</strain>
    </source>
</reference>
<dbReference type="GO" id="GO:0008270">
    <property type="term" value="F:zinc ion binding"/>
    <property type="evidence" value="ECO:0007669"/>
    <property type="project" value="InterPro"/>
</dbReference>
<evidence type="ECO:0000313" key="16">
    <source>
        <dbReference type="Proteomes" id="UP000481858"/>
    </source>
</evidence>
<comment type="similarity">
    <text evidence="2">Belongs to the cytochrome P450 family.</text>
</comment>
<dbReference type="InterPro" id="IPR036874">
    <property type="entry name" value="Carbonic_anhydrase_sf"/>
</dbReference>
<comment type="caution">
    <text evidence="15">The sequence shown here is derived from an EMBL/GenBank/DDBJ whole genome shotgun (WGS) entry which is preliminary data.</text>
</comment>
<keyword evidence="6 13" id="KW-0862">Zinc</keyword>
<dbReference type="PROSITE" id="PS00704">
    <property type="entry name" value="PROK_CO2_ANHYDRASE_1"/>
    <property type="match status" value="1"/>
</dbReference>
<dbReference type="InterPro" id="IPR050364">
    <property type="entry name" value="Cytochrome_P450_fung"/>
</dbReference>
<dbReference type="EMBL" id="WUBL01000249">
    <property type="protein sequence ID" value="KAF2962952.1"/>
    <property type="molecule type" value="Genomic_DNA"/>
</dbReference>
<dbReference type="AlphaFoldDB" id="A0A7C8MF57"/>
<dbReference type="CDD" id="cd11065">
    <property type="entry name" value="CYP64-like"/>
    <property type="match status" value="1"/>
</dbReference>
<keyword evidence="8 14" id="KW-0408">Iron</keyword>
<dbReference type="PANTHER" id="PTHR46300">
    <property type="entry name" value="P450, PUTATIVE (EUROFUNG)-RELATED-RELATED"/>
    <property type="match status" value="1"/>
</dbReference>
<dbReference type="Pfam" id="PF00067">
    <property type="entry name" value="p450"/>
    <property type="match status" value="1"/>
</dbReference>
<evidence type="ECO:0000256" key="4">
    <source>
        <dbReference type="ARBA" id="ARBA00014628"/>
    </source>
</evidence>
<dbReference type="Pfam" id="PF00484">
    <property type="entry name" value="Pro_CA"/>
    <property type="match status" value="1"/>
</dbReference>
<feature type="binding site" evidence="13">
    <location>
        <position position="658"/>
    </location>
    <ligand>
        <name>Zn(2+)</name>
        <dbReference type="ChEBI" id="CHEBI:29105"/>
    </ligand>
</feature>
<comment type="similarity">
    <text evidence="1">Belongs to the beta-class carbonic anhydrase family.</text>
</comment>
<dbReference type="Gene3D" id="1.10.630.10">
    <property type="entry name" value="Cytochrome P450"/>
    <property type="match status" value="1"/>
</dbReference>
<dbReference type="PROSITE" id="PS00086">
    <property type="entry name" value="CYTOCHROME_P450"/>
    <property type="match status" value="1"/>
</dbReference>
<dbReference type="GO" id="GO:0015976">
    <property type="term" value="P:carbon utilization"/>
    <property type="evidence" value="ECO:0007669"/>
    <property type="project" value="InterPro"/>
</dbReference>
<evidence type="ECO:0000256" key="8">
    <source>
        <dbReference type="ARBA" id="ARBA00023004"/>
    </source>
</evidence>
<dbReference type="InterPro" id="IPR015892">
    <property type="entry name" value="Carbonic_anhydrase_CS"/>
</dbReference>
<dbReference type="InterPro" id="IPR001128">
    <property type="entry name" value="Cyt_P450"/>
</dbReference>
<evidence type="ECO:0000256" key="5">
    <source>
        <dbReference type="ARBA" id="ARBA00022723"/>
    </source>
</evidence>
<keyword evidence="16" id="KW-1185">Reference proteome</keyword>
<dbReference type="GO" id="GO:0004497">
    <property type="term" value="F:monooxygenase activity"/>
    <property type="evidence" value="ECO:0007669"/>
    <property type="project" value="UniProtKB-KW"/>
</dbReference>
<dbReference type="GO" id="GO:0020037">
    <property type="term" value="F:heme binding"/>
    <property type="evidence" value="ECO:0007669"/>
    <property type="project" value="InterPro"/>
</dbReference>
<dbReference type="Proteomes" id="UP000481858">
    <property type="component" value="Unassembled WGS sequence"/>
</dbReference>
<keyword evidence="14" id="KW-0349">Heme</keyword>
<feature type="binding site" evidence="13">
    <location>
        <position position="602"/>
    </location>
    <ligand>
        <name>Zn(2+)</name>
        <dbReference type="ChEBI" id="CHEBI:29105"/>
    </ligand>
</feature>
<dbReference type="InParanoid" id="A0A7C8MF57"/>
<dbReference type="FunFam" id="3.40.1050.10:FF:000001">
    <property type="entry name" value="Carbonic anhydrase"/>
    <property type="match status" value="1"/>
</dbReference>
<evidence type="ECO:0000256" key="1">
    <source>
        <dbReference type="ARBA" id="ARBA00006217"/>
    </source>
</evidence>
<feature type="binding site" evidence="13">
    <location>
        <position position="604"/>
    </location>
    <ligand>
        <name>Zn(2+)</name>
        <dbReference type="ChEBI" id="CHEBI:29105"/>
    </ligand>
</feature>
<keyword evidence="7" id="KW-0560">Oxidoreductase</keyword>
<evidence type="ECO:0000256" key="12">
    <source>
        <dbReference type="ARBA" id="ARBA00048348"/>
    </source>
</evidence>
<dbReference type="InterPro" id="IPR001765">
    <property type="entry name" value="Carbonic_anhydrase"/>
</dbReference>
<dbReference type="SMART" id="SM00947">
    <property type="entry name" value="Pro_CA"/>
    <property type="match status" value="1"/>
</dbReference>
<dbReference type="PROSITE" id="PS00705">
    <property type="entry name" value="PROK_CO2_ANHYDRASE_2"/>
    <property type="match status" value="1"/>
</dbReference>
<dbReference type="GO" id="GO:0004089">
    <property type="term" value="F:carbonate dehydratase activity"/>
    <property type="evidence" value="ECO:0007669"/>
    <property type="project" value="UniProtKB-EC"/>
</dbReference>
<evidence type="ECO:0000256" key="7">
    <source>
        <dbReference type="ARBA" id="ARBA00023002"/>
    </source>
</evidence>
<accession>A0A7C8MF57</accession>